<gene>
    <name evidence="4" type="ORF">BST37_15305</name>
    <name evidence="3" type="ORF">MNVI_21310</name>
</gene>
<dbReference type="OrthoDB" id="9803476at2"/>
<evidence type="ECO:0000313" key="6">
    <source>
        <dbReference type="Proteomes" id="UP000466894"/>
    </source>
</evidence>
<dbReference type="EMBL" id="MVIC01000030">
    <property type="protein sequence ID" value="ORB12759.1"/>
    <property type="molecule type" value="Genomic_DNA"/>
</dbReference>
<reference evidence="4 5" key="1">
    <citation type="submission" date="2017-02" db="EMBL/GenBank/DDBJ databases">
        <title>The new phylogeny of genus Mycobacterium.</title>
        <authorList>
            <person name="Tortoli E."/>
            <person name="Trovato A."/>
            <person name="Cirillo D.M."/>
        </authorList>
    </citation>
    <scope>NUCLEOTIDE SEQUENCE [LARGE SCALE GENOMIC DNA]</scope>
    <source>
        <strain evidence="4 5">DSM 45145</strain>
    </source>
</reference>
<reference evidence="3" key="3">
    <citation type="submission" date="2020-02" db="EMBL/GenBank/DDBJ databases">
        <authorList>
            <person name="Matsumoto Y."/>
            <person name="Motooka D."/>
            <person name="Nakamura S."/>
        </authorList>
    </citation>
    <scope>NUCLEOTIDE SEQUENCE</scope>
    <source>
        <strain evidence="3">JCM 16367</strain>
    </source>
</reference>
<reference evidence="3 6" key="2">
    <citation type="journal article" date="2019" name="Emerg. Microbes Infect.">
        <title>Comprehensive subspecies identification of 175 nontuberculous mycobacteria species based on 7547 genomic profiles.</title>
        <authorList>
            <person name="Matsumoto Y."/>
            <person name="Kinjo T."/>
            <person name="Motooka D."/>
            <person name="Nabeya D."/>
            <person name="Jung N."/>
            <person name="Uechi K."/>
            <person name="Horii T."/>
            <person name="Iida T."/>
            <person name="Fujita J."/>
            <person name="Nakamura S."/>
        </authorList>
    </citation>
    <scope>NUCLEOTIDE SEQUENCE [LARGE SCALE GENOMIC DNA]</scope>
    <source>
        <strain evidence="3 6">JCM 16367</strain>
    </source>
</reference>
<feature type="domain" description="Activator of Hsp90 ATPase homologue 1/2-like C-terminal" evidence="2">
    <location>
        <begin position="17"/>
        <end position="145"/>
    </location>
</feature>
<dbReference type="EMBL" id="AP022583">
    <property type="protein sequence ID" value="BBY06813.1"/>
    <property type="molecule type" value="Genomic_DNA"/>
</dbReference>
<protein>
    <submittedName>
        <fullName evidence="4">ATPase</fullName>
    </submittedName>
</protein>
<dbReference type="Gene3D" id="3.30.530.20">
    <property type="match status" value="1"/>
</dbReference>
<proteinExistence type="inferred from homology"/>
<dbReference type="Pfam" id="PF08327">
    <property type="entry name" value="AHSA1"/>
    <property type="match status" value="1"/>
</dbReference>
<sequence length="147" mass="16363">MTRADATIIEVDQFYPHPPERVWRALTTPELMARWLMEPDGFEPVVGIRFTFRGQPMPSVGFSGEVACEVLAVAPGQQLAMSWADARSDKPATWVVTWSLHPEGHGTRVILRHTGFDPDDDVQQRARTVVGNGWIRIAARLGDVLGD</sequence>
<dbReference type="RefSeq" id="WP_083088620.1">
    <property type="nucleotide sequence ID" value="NZ_AP022583.1"/>
</dbReference>
<evidence type="ECO:0000313" key="3">
    <source>
        <dbReference type="EMBL" id="BBY06813.1"/>
    </source>
</evidence>
<dbReference type="Proteomes" id="UP000466894">
    <property type="component" value="Chromosome"/>
</dbReference>
<dbReference type="InterPro" id="IPR023393">
    <property type="entry name" value="START-like_dom_sf"/>
</dbReference>
<dbReference type="Proteomes" id="UP000192374">
    <property type="component" value="Unassembled WGS sequence"/>
</dbReference>
<evidence type="ECO:0000313" key="5">
    <source>
        <dbReference type="Proteomes" id="UP000192374"/>
    </source>
</evidence>
<evidence type="ECO:0000259" key="2">
    <source>
        <dbReference type="Pfam" id="PF08327"/>
    </source>
</evidence>
<dbReference type="SUPFAM" id="SSF55961">
    <property type="entry name" value="Bet v1-like"/>
    <property type="match status" value="1"/>
</dbReference>
<dbReference type="AlphaFoldDB" id="A0A7I7PDW8"/>
<name>A0A7I7PDW8_9MYCO</name>
<comment type="similarity">
    <text evidence="1">Belongs to the AHA1 family.</text>
</comment>
<accession>A0A7I7PDW8</accession>
<dbReference type="KEGG" id="mnv:MNVI_21310"/>
<organism evidence="3 6">
    <name type="scientific">Mycobacterium noviomagense</name>
    <dbReference type="NCBI Taxonomy" id="459858"/>
    <lineage>
        <taxon>Bacteria</taxon>
        <taxon>Bacillati</taxon>
        <taxon>Actinomycetota</taxon>
        <taxon>Actinomycetes</taxon>
        <taxon>Mycobacteriales</taxon>
        <taxon>Mycobacteriaceae</taxon>
        <taxon>Mycobacterium</taxon>
    </lineage>
</organism>
<keyword evidence="5" id="KW-1185">Reference proteome</keyword>
<evidence type="ECO:0000313" key="4">
    <source>
        <dbReference type="EMBL" id="ORB12759.1"/>
    </source>
</evidence>
<dbReference type="InterPro" id="IPR013538">
    <property type="entry name" value="ASHA1/2-like_C"/>
</dbReference>
<evidence type="ECO:0000256" key="1">
    <source>
        <dbReference type="ARBA" id="ARBA00006817"/>
    </source>
</evidence>
<dbReference type="CDD" id="cd07814">
    <property type="entry name" value="SRPBCC_CalC_Aha1-like"/>
    <property type="match status" value="1"/>
</dbReference>